<dbReference type="EMBL" id="GGEC01049337">
    <property type="protein sequence ID" value="MBX29821.1"/>
    <property type="molecule type" value="Transcribed_RNA"/>
</dbReference>
<proteinExistence type="predicted"/>
<dbReference type="AlphaFoldDB" id="A0A2P2MHY0"/>
<name>A0A2P2MHY0_RHIMU</name>
<sequence>MMAQNCLIPNGPPKLDTVNVPPS</sequence>
<accession>A0A2P2MHY0</accession>
<evidence type="ECO:0000313" key="2">
    <source>
        <dbReference type="EMBL" id="MBX29821.1"/>
    </source>
</evidence>
<evidence type="ECO:0000256" key="1">
    <source>
        <dbReference type="SAM" id="MobiDB-lite"/>
    </source>
</evidence>
<feature type="region of interest" description="Disordered" evidence="1">
    <location>
        <begin position="1"/>
        <end position="23"/>
    </location>
</feature>
<organism evidence="2">
    <name type="scientific">Rhizophora mucronata</name>
    <name type="common">Asiatic mangrove</name>
    <dbReference type="NCBI Taxonomy" id="61149"/>
    <lineage>
        <taxon>Eukaryota</taxon>
        <taxon>Viridiplantae</taxon>
        <taxon>Streptophyta</taxon>
        <taxon>Embryophyta</taxon>
        <taxon>Tracheophyta</taxon>
        <taxon>Spermatophyta</taxon>
        <taxon>Magnoliopsida</taxon>
        <taxon>eudicotyledons</taxon>
        <taxon>Gunneridae</taxon>
        <taxon>Pentapetalae</taxon>
        <taxon>rosids</taxon>
        <taxon>fabids</taxon>
        <taxon>Malpighiales</taxon>
        <taxon>Rhizophoraceae</taxon>
        <taxon>Rhizophora</taxon>
    </lineage>
</organism>
<reference evidence="2" key="1">
    <citation type="submission" date="2018-02" db="EMBL/GenBank/DDBJ databases">
        <title>Rhizophora mucronata_Transcriptome.</title>
        <authorList>
            <person name="Meera S.P."/>
            <person name="Sreeshan A."/>
            <person name="Augustine A."/>
        </authorList>
    </citation>
    <scope>NUCLEOTIDE SEQUENCE</scope>
    <source>
        <tissue evidence="2">Leaf</tissue>
    </source>
</reference>
<protein>
    <submittedName>
        <fullName evidence="2">Uncharacterized protein MANES_04G141800</fullName>
    </submittedName>
</protein>